<sequence length="112" mass="11639">MTTMPELARPLAGPVSVTGGGRIMLGDGRSVRVVSSYPVRGGIELHSLAASVEFECAHCHTSCEATLVAVQQGFLVCPSCYPVIGSGRAPGIEGFRPCRASSPGGKLYSFAR</sequence>
<organism evidence="1 2">
    <name type="scientific">Prauserella cavernicola</name>
    <dbReference type="NCBI Taxonomy" id="2800127"/>
    <lineage>
        <taxon>Bacteria</taxon>
        <taxon>Bacillati</taxon>
        <taxon>Actinomycetota</taxon>
        <taxon>Actinomycetes</taxon>
        <taxon>Pseudonocardiales</taxon>
        <taxon>Pseudonocardiaceae</taxon>
        <taxon>Prauserella</taxon>
    </lineage>
</organism>
<proteinExistence type="predicted"/>
<protein>
    <submittedName>
        <fullName evidence="1">Uncharacterized protein</fullName>
    </submittedName>
</protein>
<reference evidence="1" key="1">
    <citation type="submission" date="2020-12" db="EMBL/GenBank/DDBJ databases">
        <title>Prauserella sp. ASG 168, a novel actinomycete isolated from cave rock.</title>
        <authorList>
            <person name="Suriyachadkun C."/>
        </authorList>
    </citation>
    <scope>NUCLEOTIDE SEQUENCE</scope>
    <source>
        <strain evidence="1">ASG 168</strain>
    </source>
</reference>
<dbReference type="EMBL" id="JAENJH010000009">
    <property type="protein sequence ID" value="MBK1788286.1"/>
    <property type="molecule type" value="Genomic_DNA"/>
</dbReference>
<evidence type="ECO:0000313" key="1">
    <source>
        <dbReference type="EMBL" id="MBK1788286.1"/>
    </source>
</evidence>
<keyword evidence="2" id="KW-1185">Reference proteome</keyword>
<evidence type="ECO:0000313" key="2">
    <source>
        <dbReference type="Proteomes" id="UP000635245"/>
    </source>
</evidence>
<dbReference type="RefSeq" id="WP_200323966.1">
    <property type="nucleotide sequence ID" value="NZ_JAENJH010000009.1"/>
</dbReference>
<comment type="caution">
    <text evidence="1">The sequence shown here is derived from an EMBL/GenBank/DDBJ whole genome shotgun (WGS) entry which is preliminary data.</text>
</comment>
<accession>A0A934QXG9</accession>
<gene>
    <name evidence="1" type="ORF">JHE00_28480</name>
</gene>
<dbReference type="AlphaFoldDB" id="A0A934QXG9"/>
<dbReference type="Proteomes" id="UP000635245">
    <property type="component" value="Unassembled WGS sequence"/>
</dbReference>
<name>A0A934QXG9_9PSEU</name>